<feature type="region of interest" description="Disordered" evidence="3">
    <location>
        <begin position="32"/>
        <end position="58"/>
    </location>
</feature>
<dbReference type="PROSITE" id="PS51041">
    <property type="entry name" value="EMI"/>
    <property type="match status" value="1"/>
</dbReference>
<keyword evidence="6" id="KW-1185">Reference proteome</keyword>
<dbReference type="InterPro" id="IPR011489">
    <property type="entry name" value="EMI_domain"/>
</dbReference>
<proteinExistence type="predicted"/>
<accession>A0ABQ9UMC3</accession>
<dbReference type="Pfam" id="PF07546">
    <property type="entry name" value="EMI"/>
    <property type="match status" value="1"/>
</dbReference>
<keyword evidence="2" id="KW-1015">Disulfide bond</keyword>
<evidence type="ECO:0000256" key="2">
    <source>
        <dbReference type="ARBA" id="ARBA00023157"/>
    </source>
</evidence>
<feature type="domain" description="EMI" evidence="4">
    <location>
        <begin position="1"/>
        <end position="32"/>
    </location>
</feature>
<gene>
    <name evidence="5" type="primary">MMRN2_3</name>
    <name evidence="5" type="ORF">P7K49_023687</name>
</gene>
<organism evidence="5 6">
    <name type="scientific">Saguinus oedipus</name>
    <name type="common">Cotton-top tamarin</name>
    <name type="synonym">Oedipomidas oedipus</name>
    <dbReference type="NCBI Taxonomy" id="9490"/>
    <lineage>
        <taxon>Eukaryota</taxon>
        <taxon>Metazoa</taxon>
        <taxon>Chordata</taxon>
        <taxon>Craniata</taxon>
        <taxon>Vertebrata</taxon>
        <taxon>Euteleostomi</taxon>
        <taxon>Mammalia</taxon>
        <taxon>Eutheria</taxon>
        <taxon>Euarchontoglires</taxon>
        <taxon>Primates</taxon>
        <taxon>Haplorrhini</taxon>
        <taxon>Platyrrhini</taxon>
        <taxon>Cebidae</taxon>
        <taxon>Callitrichinae</taxon>
        <taxon>Saguinus</taxon>
    </lineage>
</organism>
<keyword evidence="1" id="KW-0732">Signal</keyword>
<dbReference type="EMBL" id="JASSZA010000011">
    <property type="protein sequence ID" value="KAK2098236.1"/>
    <property type="molecule type" value="Genomic_DNA"/>
</dbReference>
<name>A0ABQ9UMC3_SAGOE</name>
<evidence type="ECO:0000256" key="3">
    <source>
        <dbReference type="SAM" id="MobiDB-lite"/>
    </source>
</evidence>
<evidence type="ECO:0000313" key="6">
    <source>
        <dbReference type="Proteomes" id="UP001266305"/>
    </source>
</evidence>
<sequence length="83" mass="9056">MAHKPVYQVKQKVLTSLAWRCCPGYTGPNCEHHDSVAIPEPADPGDGHQEPGDGPISFQPGVFLIRRGRQPGGAHITSWPFLL</sequence>
<evidence type="ECO:0000259" key="4">
    <source>
        <dbReference type="PROSITE" id="PS51041"/>
    </source>
</evidence>
<comment type="caution">
    <text evidence="5">The sequence shown here is derived from an EMBL/GenBank/DDBJ whole genome shotgun (WGS) entry which is preliminary data.</text>
</comment>
<reference evidence="5 6" key="1">
    <citation type="submission" date="2023-05" db="EMBL/GenBank/DDBJ databases">
        <title>B98-5 Cell Line De Novo Hybrid Assembly: An Optical Mapping Approach.</title>
        <authorList>
            <person name="Kananen K."/>
            <person name="Auerbach J.A."/>
            <person name="Kautto E."/>
            <person name="Blachly J.S."/>
        </authorList>
    </citation>
    <scope>NUCLEOTIDE SEQUENCE [LARGE SCALE GENOMIC DNA]</scope>
    <source>
        <strain evidence="5">B95-8</strain>
        <tissue evidence="5">Cell line</tissue>
    </source>
</reference>
<dbReference type="Proteomes" id="UP001266305">
    <property type="component" value="Unassembled WGS sequence"/>
</dbReference>
<evidence type="ECO:0000313" key="5">
    <source>
        <dbReference type="EMBL" id="KAK2098236.1"/>
    </source>
</evidence>
<protein>
    <submittedName>
        <fullName evidence="5">Multimerin-2</fullName>
    </submittedName>
</protein>
<evidence type="ECO:0000256" key="1">
    <source>
        <dbReference type="ARBA" id="ARBA00022729"/>
    </source>
</evidence>